<dbReference type="EMBL" id="JBHSFA010000009">
    <property type="protein sequence ID" value="MFC4544031.1"/>
    <property type="molecule type" value="Genomic_DNA"/>
</dbReference>
<comment type="caution">
    <text evidence="3">The sequence shown here is derived from an EMBL/GenBank/DDBJ whole genome shotgun (WGS) entry which is preliminary data.</text>
</comment>
<dbReference type="AlphaFoldDB" id="A0ABD5PU31"/>
<evidence type="ECO:0000313" key="4">
    <source>
        <dbReference type="Proteomes" id="UP001595898"/>
    </source>
</evidence>
<evidence type="ECO:0000256" key="1">
    <source>
        <dbReference type="SAM" id="MobiDB-lite"/>
    </source>
</evidence>
<protein>
    <submittedName>
        <fullName evidence="3">Amidohydrolase</fullName>
        <ecNumber evidence="3">3.5.-.-</ecNumber>
    </submittedName>
</protein>
<dbReference type="RefSeq" id="WP_250141948.1">
    <property type="nucleotide sequence ID" value="NZ_JALIQP010000005.1"/>
</dbReference>
<feature type="domain" description="Amidohydrolase 3" evidence="2">
    <location>
        <begin position="54"/>
        <end position="529"/>
    </location>
</feature>
<dbReference type="SUPFAM" id="SSF51338">
    <property type="entry name" value="Composite domain of metallo-dependent hydrolases"/>
    <property type="match status" value="1"/>
</dbReference>
<accession>A0ABD5PU31</accession>
<proteinExistence type="predicted"/>
<dbReference type="CDD" id="cd01300">
    <property type="entry name" value="YtcJ_like"/>
    <property type="match status" value="1"/>
</dbReference>
<dbReference type="PANTHER" id="PTHR22642">
    <property type="entry name" value="IMIDAZOLONEPROPIONASE"/>
    <property type="match status" value="1"/>
</dbReference>
<evidence type="ECO:0000313" key="3">
    <source>
        <dbReference type="EMBL" id="MFC4544031.1"/>
    </source>
</evidence>
<dbReference type="SUPFAM" id="SSF51556">
    <property type="entry name" value="Metallo-dependent hydrolases"/>
    <property type="match status" value="1"/>
</dbReference>
<reference evidence="3 4" key="1">
    <citation type="journal article" date="2019" name="Int. J. Syst. Evol. Microbiol.">
        <title>The Global Catalogue of Microorganisms (GCM) 10K type strain sequencing project: providing services to taxonomists for standard genome sequencing and annotation.</title>
        <authorList>
            <consortium name="The Broad Institute Genomics Platform"/>
            <consortium name="The Broad Institute Genome Sequencing Center for Infectious Disease"/>
            <person name="Wu L."/>
            <person name="Ma J."/>
        </authorList>
    </citation>
    <scope>NUCLEOTIDE SEQUENCE [LARGE SCALE GENOMIC DNA]</scope>
    <source>
        <strain evidence="3 4">WLHS5</strain>
    </source>
</reference>
<gene>
    <name evidence="3" type="ORF">ACFO5R_19050</name>
</gene>
<dbReference type="Gene3D" id="3.20.20.140">
    <property type="entry name" value="Metal-dependent hydrolases"/>
    <property type="match status" value="1"/>
</dbReference>
<evidence type="ECO:0000259" key="2">
    <source>
        <dbReference type="Pfam" id="PF07969"/>
    </source>
</evidence>
<keyword evidence="3" id="KW-0378">Hydrolase</keyword>
<dbReference type="InterPro" id="IPR033932">
    <property type="entry name" value="YtcJ-like"/>
</dbReference>
<dbReference type="InterPro" id="IPR032466">
    <property type="entry name" value="Metal_Hydrolase"/>
</dbReference>
<dbReference type="Gene3D" id="3.10.310.70">
    <property type="match status" value="1"/>
</dbReference>
<organism evidence="3 4">
    <name type="scientific">Halosolutus amylolyticus</name>
    <dbReference type="NCBI Taxonomy" id="2932267"/>
    <lineage>
        <taxon>Archaea</taxon>
        <taxon>Methanobacteriati</taxon>
        <taxon>Methanobacteriota</taxon>
        <taxon>Stenosarchaea group</taxon>
        <taxon>Halobacteria</taxon>
        <taxon>Halobacteriales</taxon>
        <taxon>Natrialbaceae</taxon>
        <taxon>Halosolutus</taxon>
    </lineage>
</organism>
<dbReference type="InterPro" id="IPR011059">
    <property type="entry name" value="Metal-dep_hydrolase_composite"/>
</dbReference>
<dbReference type="EC" id="3.5.-.-" evidence="3"/>
<dbReference type="PANTHER" id="PTHR22642:SF2">
    <property type="entry name" value="PROTEIN LONG AFTER FAR-RED 3"/>
    <property type="match status" value="1"/>
</dbReference>
<dbReference type="InterPro" id="IPR013108">
    <property type="entry name" value="Amidohydro_3"/>
</dbReference>
<dbReference type="Pfam" id="PF07969">
    <property type="entry name" value="Amidohydro_3"/>
    <property type="match status" value="1"/>
</dbReference>
<name>A0ABD5PU31_9EURY</name>
<dbReference type="Proteomes" id="UP001595898">
    <property type="component" value="Unassembled WGS sequence"/>
</dbReference>
<dbReference type="GO" id="GO:0016787">
    <property type="term" value="F:hydrolase activity"/>
    <property type="evidence" value="ECO:0007669"/>
    <property type="project" value="UniProtKB-KW"/>
</dbReference>
<dbReference type="Gene3D" id="2.30.40.10">
    <property type="entry name" value="Urease, subunit C, domain 1"/>
    <property type="match status" value="1"/>
</dbReference>
<sequence>MTAAADLLLTNAELHTLTEPDRTHEAVAIRDGEIVRVGDTYEIAFLEGVETDRIDCEGRVVLPGFIDAHTHLEQLGQHLVHADLSAAESRAESLDLLAEQAASDPDREWVLGFGYDESEWGESRTLTHNDLDRVSEERPVVAMRVDLHTASLNSIALERLRDEMPAADLRTADGEPTGVAVEDAAEVVRREITADRSEMREVLAAAAGHAVALGVTGVHDKVRGSMAPRVYRELAAAGDLPLRVRIDYWSDHLEALAEVGLATDAEGGTADARVQTGAIKSFSDGSIGSETAKLSAPYVGADGEDDSDGTATGDGDADGNRGQWVVDPEALASLVDRADGNDFQLSVHAIGDEAIEETLSALAETDDPAGSRHRIEHAELATDDQFERMAETGIVASMQPNFHRWAQEGGLYDQRLGVERRKRTNRFRRALDYDVPLAFGSDCMPLDPLLGIHHAVNAPVDAQRLSVTEALRAYTRGAAYAGFDEDRLGTVEAGKRADLVVLEASPWNQTDQIDAIDVALTLVDGDVVYDDR</sequence>
<keyword evidence="4" id="KW-1185">Reference proteome</keyword>
<feature type="region of interest" description="Disordered" evidence="1">
    <location>
        <begin position="297"/>
        <end position="323"/>
    </location>
</feature>